<keyword evidence="2" id="KW-1185">Reference proteome</keyword>
<protein>
    <recommendedName>
        <fullName evidence="3">Ubiquitin-like protease family profile domain-containing protein</fullName>
    </recommendedName>
</protein>
<dbReference type="Proteomes" id="UP000824890">
    <property type="component" value="Unassembled WGS sequence"/>
</dbReference>
<reference evidence="1 2" key="1">
    <citation type="submission" date="2021-05" db="EMBL/GenBank/DDBJ databases">
        <title>Genome Assembly of Synthetic Allotetraploid Brassica napus Reveals Homoeologous Exchanges between Subgenomes.</title>
        <authorList>
            <person name="Davis J.T."/>
        </authorList>
    </citation>
    <scope>NUCLEOTIDE SEQUENCE [LARGE SCALE GENOMIC DNA]</scope>
    <source>
        <strain evidence="2">cv. Da-Ae</strain>
        <tissue evidence="1">Seedling</tissue>
    </source>
</reference>
<evidence type="ECO:0000313" key="2">
    <source>
        <dbReference type="Proteomes" id="UP000824890"/>
    </source>
</evidence>
<sequence length="188" mass="21289">MTNIGLYDISLKSFIFHLNNQSHWAFIVPTINLCIDSPLPISPHSRNEYQVTQSKEEDSTDESMSIITKEHKLLTGIFQWFLKCKRSFSSEENKENQVGCYSKSHTQALSSPSNGDSDSNLMKTLKNLGQSMLEHIQVIELIFKQEPGLVQGGLIRNIDKTKFNEKGQATSTTALKELRKISHLLSDM</sequence>
<organism evidence="1 2">
    <name type="scientific">Brassica napus</name>
    <name type="common">Rape</name>
    <dbReference type="NCBI Taxonomy" id="3708"/>
    <lineage>
        <taxon>Eukaryota</taxon>
        <taxon>Viridiplantae</taxon>
        <taxon>Streptophyta</taxon>
        <taxon>Embryophyta</taxon>
        <taxon>Tracheophyta</taxon>
        <taxon>Spermatophyta</taxon>
        <taxon>Magnoliopsida</taxon>
        <taxon>eudicotyledons</taxon>
        <taxon>Gunneridae</taxon>
        <taxon>Pentapetalae</taxon>
        <taxon>rosids</taxon>
        <taxon>malvids</taxon>
        <taxon>Brassicales</taxon>
        <taxon>Brassicaceae</taxon>
        <taxon>Brassiceae</taxon>
        <taxon>Brassica</taxon>
    </lineage>
</organism>
<proteinExistence type="predicted"/>
<dbReference type="EMBL" id="JAGKQM010000017">
    <property type="protein sequence ID" value="KAH0867055.1"/>
    <property type="molecule type" value="Genomic_DNA"/>
</dbReference>
<name>A0ABQ7YFW0_BRANA</name>
<evidence type="ECO:0000313" key="1">
    <source>
        <dbReference type="EMBL" id="KAH0867055.1"/>
    </source>
</evidence>
<accession>A0ABQ7YFW0</accession>
<evidence type="ECO:0008006" key="3">
    <source>
        <dbReference type="Google" id="ProtNLM"/>
    </source>
</evidence>
<gene>
    <name evidence="1" type="ORF">HID58_074077</name>
</gene>
<comment type="caution">
    <text evidence="1">The sequence shown here is derived from an EMBL/GenBank/DDBJ whole genome shotgun (WGS) entry which is preliminary data.</text>
</comment>